<evidence type="ECO:0008006" key="4">
    <source>
        <dbReference type="Google" id="ProtNLM"/>
    </source>
</evidence>
<evidence type="ECO:0000313" key="3">
    <source>
        <dbReference type="Proteomes" id="UP000219281"/>
    </source>
</evidence>
<dbReference type="Proteomes" id="UP000219281">
    <property type="component" value="Unassembled WGS sequence"/>
</dbReference>
<evidence type="ECO:0000256" key="1">
    <source>
        <dbReference type="SAM" id="Phobius"/>
    </source>
</evidence>
<accession>A0A286AAP7</accession>
<keyword evidence="1" id="KW-1133">Transmembrane helix</keyword>
<organism evidence="2 3">
    <name type="scientific">Pedobacter xixiisoli</name>
    <dbReference type="NCBI Taxonomy" id="1476464"/>
    <lineage>
        <taxon>Bacteria</taxon>
        <taxon>Pseudomonadati</taxon>
        <taxon>Bacteroidota</taxon>
        <taxon>Sphingobacteriia</taxon>
        <taxon>Sphingobacteriales</taxon>
        <taxon>Sphingobacteriaceae</taxon>
        <taxon>Pedobacter</taxon>
    </lineage>
</organism>
<feature type="transmembrane region" description="Helical" evidence="1">
    <location>
        <begin position="174"/>
        <end position="191"/>
    </location>
</feature>
<keyword evidence="3" id="KW-1185">Reference proteome</keyword>
<reference evidence="3" key="1">
    <citation type="submission" date="2017-09" db="EMBL/GenBank/DDBJ databases">
        <authorList>
            <person name="Varghese N."/>
            <person name="Submissions S."/>
        </authorList>
    </citation>
    <scope>NUCLEOTIDE SEQUENCE [LARGE SCALE GENOMIC DNA]</scope>
    <source>
        <strain evidence="3">CGMCC 1.12803</strain>
    </source>
</reference>
<gene>
    <name evidence="2" type="ORF">SAMN06297358_3288</name>
</gene>
<feature type="transmembrane region" description="Helical" evidence="1">
    <location>
        <begin position="144"/>
        <end position="162"/>
    </location>
</feature>
<dbReference type="EMBL" id="OCMT01000003">
    <property type="protein sequence ID" value="SOD18986.1"/>
    <property type="molecule type" value="Genomic_DNA"/>
</dbReference>
<keyword evidence="1" id="KW-0472">Membrane</keyword>
<feature type="transmembrane region" description="Helical" evidence="1">
    <location>
        <begin position="203"/>
        <end position="224"/>
    </location>
</feature>
<sequence length="231" mass="26116">MPLLKASLSHLGERCQRQREFTPIHRKVLKSNTSTPIVKQPSQPLILHEALATRPVSAFVRFTNKSFCTTNSSDAAIQNLNHTRMNLGDYVKKKNGVPIGHSKSLGNNLYRSLGAKNFATFWTFWNPIFGYYLGTKIFKPLKKVFPIGIALILTFIFCGLIHDLVTTLIRGKLSLFFAVWFLLMGISVAVSKKLTYDLSNQKWILRVLANISIITFCLIGTIYLNTILGFY</sequence>
<protein>
    <recommendedName>
        <fullName evidence="4">MBOAT, membrane-bound O-acyltransferase family</fullName>
    </recommendedName>
</protein>
<evidence type="ECO:0000313" key="2">
    <source>
        <dbReference type="EMBL" id="SOD18986.1"/>
    </source>
</evidence>
<keyword evidence="1" id="KW-0812">Transmembrane</keyword>
<name>A0A286AAP7_9SPHI</name>
<proteinExistence type="predicted"/>
<dbReference type="AlphaFoldDB" id="A0A286AAP7"/>